<name>A0ABX0STZ2_9PSEU</name>
<dbReference type="Proteomes" id="UP000754495">
    <property type="component" value="Unassembled WGS sequence"/>
</dbReference>
<proteinExistence type="predicted"/>
<protein>
    <submittedName>
        <fullName evidence="1">Uncharacterized protein</fullName>
    </submittedName>
</protein>
<organism evidence="1 2">
    <name type="scientific">Amycolatopsis viridis</name>
    <dbReference type="NCBI Taxonomy" id="185678"/>
    <lineage>
        <taxon>Bacteria</taxon>
        <taxon>Bacillati</taxon>
        <taxon>Actinomycetota</taxon>
        <taxon>Actinomycetes</taxon>
        <taxon>Pseudonocardiales</taxon>
        <taxon>Pseudonocardiaceae</taxon>
        <taxon>Amycolatopsis</taxon>
    </lineage>
</organism>
<reference evidence="1 2" key="1">
    <citation type="submission" date="2020-03" db="EMBL/GenBank/DDBJ databases">
        <title>Sequencing the genomes of 1000 actinobacteria strains.</title>
        <authorList>
            <person name="Klenk H.-P."/>
        </authorList>
    </citation>
    <scope>NUCLEOTIDE SEQUENCE [LARGE SCALE GENOMIC DNA]</scope>
    <source>
        <strain evidence="1 2">DSM 45668</strain>
    </source>
</reference>
<sequence>MQNPRTKGISGTAFAAVFAGAVLTPLFTLDAGRARHPVGRGHGERLGHPG</sequence>
<dbReference type="RefSeq" id="WP_167113813.1">
    <property type="nucleotide sequence ID" value="NZ_JAANOU010000001.1"/>
</dbReference>
<gene>
    <name evidence="1" type="ORF">FHX46_002645</name>
</gene>
<comment type="caution">
    <text evidence="1">The sequence shown here is derived from an EMBL/GenBank/DDBJ whole genome shotgun (WGS) entry which is preliminary data.</text>
</comment>
<accession>A0ABX0STZ2</accession>
<evidence type="ECO:0000313" key="2">
    <source>
        <dbReference type="Proteomes" id="UP000754495"/>
    </source>
</evidence>
<dbReference type="EMBL" id="JAANOU010000001">
    <property type="protein sequence ID" value="NIH80115.1"/>
    <property type="molecule type" value="Genomic_DNA"/>
</dbReference>
<evidence type="ECO:0000313" key="1">
    <source>
        <dbReference type="EMBL" id="NIH80115.1"/>
    </source>
</evidence>
<keyword evidence="2" id="KW-1185">Reference proteome</keyword>